<keyword evidence="11" id="KW-0234">DNA repair</keyword>
<evidence type="ECO:0000256" key="6">
    <source>
        <dbReference type="ARBA" id="ARBA00022723"/>
    </source>
</evidence>
<dbReference type="GO" id="GO:0004844">
    <property type="term" value="F:uracil DNA N-glycosylase activity"/>
    <property type="evidence" value="ECO:0007669"/>
    <property type="project" value="UniProtKB-EC"/>
</dbReference>
<dbReference type="RefSeq" id="WP_090745514.1">
    <property type="nucleotide sequence ID" value="NZ_FMVT01000009.1"/>
</dbReference>
<keyword evidence="7" id="KW-0227">DNA damage</keyword>
<dbReference type="EC" id="3.2.2.27" evidence="3"/>
<keyword evidence="6" id="KW-0479">Metal-binding</keyword>
<comment type="similarity">
    <text evidence="2">Belongs to the uracil-DNA glycosylase (UDG) superfamily. Type 4 (UDGa) family.</text>
</comment>
<evidence type="ECO:0000256" key="3">
    <source>
        <dbReference type="ARBA" id="ARBA00012030"/>
    </source>
</evidence>
<organism evidence="13 14">
    <name type="scientific">Paracoccus tibetensis</name>
    <dbReference type="NCBI Taxonomy" id="336292"/>
    <lineage>
        <taxon>Bacteria</taxon>
        <taxon>Pseudomonadati</taxon>
        <taxon>Pseudomonadota</taxon>
        <taxon>Alphaproteobacteria</taxon>
        <taxon>Rhodobacterales</taxon>
        <taxon>Paracoccaceae</taxon>
        <taxon>Paracoccus</taxon>
    </lineage>
</organism>
<dbReference type="Pfam" id="PF03167">
    <property type="entry name" value="UDG"/>
    <property type="match status" value="1"/>
</dbReference>
<protein>
    <recommendedName>
        <fullName evidence="4">Type-4 uracil-DNA glycosylase</fullName>
        <ecNumber evidence="3">3.2.2.27</ecNumber>
    </recommendedName>
</protein>
<dbReference type="AlphaFoldDB" id="A0A1G5INK8"/>
<dbReference type="SMART" id="SM00986">
    <property type="entry name" value="UDG"/>
    <property type="match status" value="1"/>
</dbReference>
<dbReference type="NCBIfam" id="TIGR00758">
    <property type="entry name" value="UDG_fam4"/>
    <property type="match status" value="1"/>
</dbReference>
<dbReference type="GO" id="GO:0051539">
    <property type="term" value="F:4 iron, 4 sulfur cluster binding"/>
    <property type="evidence" value="ECO:0007669"/>
    <property type="project" value="UniProtKB-KW"/>
</dbReference>
<dbReference type="InterPro" id="IPR005122">
    <property type="entry name" value="Uracil-DNA_glycosylase-like"/>
</dbReference>
<evidence type="ECO:0000313" key="13">
    <source>
        <dbReference type="EMBL" id="SCY77330.1"/>
    </source>
</evidence>
<dbReference type="InterPro" id="IPR036895">
    <property type="entry name" value="Uracil-DNA_glycosylase-like_sf"/>
</dbReference>
<evidence type="ECO:0000256" key="11">
    <source>
        <dbReference type="ARBA" id="ARBA00023204"/>
    </source>
</evidence>
<evidence type="ECO:0000256" key="4">
    <source>
        <dbReference type="ARBA" id="ARBA00019403"/>
    </source>
</evidence>
<keyword evidence="9" id="KW-0408">Iron</keyword>
<comment type="catalytic activity">
    <reaction evidence="1">
        <text>Hydrolyzes single-stranded DNA or mismatched double-stranded DNA and polynucleotides, releasing free uracil.</text>
        <dbReference type="EC" id="3.2.2.27"/>
    </reaction>
</comment>
<dbReference type="GO" id="GO:0046872">
    <property type="term" value="F:metal ion binding"/>
    <property type="evidence" value="ECO:0007669"/>
    <property type="project" value="UniProtKB-KW"/>
</dbReference>
<evidence type="ECO:0000313" key="14">
    <source>
        <dbReference type="Proteomes" id="UP000199502"/>
    </source>
</evidence>
<keyword evidence="10" id="KW-0411">Iron-sulfur</keyword>
<evidence type="ECO:0000256" key="5">
    <source>
        <dbReference type="ARBA" id="ARBA00022485"/>
    </source>
</evidence>
<dbReference type="CDD" id="cd10030">
    <property type="entry name" value="UDG-F4_TTUDGA_SPO1dp_like"/>
    <property type="match status" value="1"/>
</dbReference>
<dbReference type="SUPFAM" id="SSF52141">
    <property type="entry name" value="Uracil-DNA glycosylase-like"/>
    <property type="match status" value="1"/>
</dbReference>
<evidence type="ECO:0000256" key="10">
    <source>
        <dbReference type="ARBA" id="ARBA00023014"/>
    </source>
</evidence>
<evidence type="ECO:0000259" key="12">
    <source>
        <dbReference type="SMART" id="SM00986"/>
    </source>
</evidence>
<name>A0A1G5INK8_9RHOB</name>
<accession>A0A1G5INK8</accession>
<reference evidence="13 14" key="1">
    <citation type="submission" date="2016-10" db="EMBL/GenBank/DDBJ databases">
        <authorList>
            <person name="de Groot N.N."/>
        </authorList>
    </citation>
    <scope>NUCLEOTIDE SEQUENCE [LARGE SCALE GENOMIC DNA]</scope>
    <source>
        <strain evidence="13 14">CGMCC 1.8925</strain>
    </source>
</reference>
<keyword evidence="14" id="KW-1185">Reference proteome</keyword>
<dbReference type="GO" id="GO:0006281">
    <property type="term" value="P:DNA repair"/>
    <property type="evidence" value="ECO:0007669"/>
    <property type="project" value="UniProtKB-KW"/>
</dbReference>
<evidence type="ECO:0000256" key="2">
    <source>
        <dbReference type="ARBA" id="ARBA00006521"/>
    </source>
</evidence>
<dbReference type="SMART" id="SM00987">
    <property type="entry name" value="UreE_C"/>
    <property type="match status" value="1"/>
</dbReference>
<evidence type="ECO:0000256" key="7">
    <source>
        <dbReference type="ARBA" id="ARBA00022763"/>
    </source>
</evidence>
<dbReference type="InterPro" id="IPR005273">
    <property type="entry name" value="Ura-DNA_glyco_family4"/>
</dbReference>
<dbReference type="EMBL" id="FMVT01000009">
    <property type="protein sequence ID" value="SCY77330.1"/>
    <property type="molecule type" value="Genomic_DNA"/>
</dbReference>
<keyword evidence="8" id="KW-0378">Hydrolase</keyword>
<keyword evidence="5" id="KW-0004">4Fe-4S</keyword>
<dbReference type="OrthoDB" id="5290748at2"/>
<evidence type="ECO:0000256" key="8">
    <source>
        <dbReference type="ARBA" id="ARBA00022801"/>
    </source>
</evidence>
<evidence type="ECO:0000256" key="1">
    <source>
        <dbReference type="ARBA" id="ARBA00001400"/>
    </source>
</evidence>
<dbReference type="Gene3D" id="3.40.470.10">
    <property type="entry name" value="Uracil-DNA glycosylase-like domain"/>
    <property type="match status" value="1"/>
</dbReference>
<gene>
    <name evidence="13" type="ORF">SAMN05660710_02702</name>
</gene>
<dbReference type="InterPro" id="IPR051536">
    <property type="entry name" value="UDG_Type-4/5"/>
</dbReference>
<feature type="domain" description="Uracil-DNA glycosylase-like" evidence="12">
    <location>
        <begin position="117"/>
        <end position="268"/>
    </location>
</feature>
<dbReference type="Proteomes" id="UP000199502">
    <property type="component" value="Unassembled WGS sequence"/>
</dbReference>
<sequence length="279" mass="29400">MDGSPTYREDELDAEVALALLEWQLEMGVDVPVLDAPLDRFELPARLDPPAPAAAPAPMAAPVAAAAAMPAAADDLSARIAEAEALAAAAGSLEALAAAQEAFDGIELKKGARRFCCADGRPGARVLILGDAPGDDEDSQGRPFVGRAGQMLDKMFAAIGLARDSVDAERALYITNTLCWRPPGNRDPSADEIAVSLPFLRRQIELAGPDLIVLMGNAACQAGIGQQGIMRLRGQWVQAFGRPALPMMPPSYLLANPPAKREAWGDLLSLAERLEALSV</sequence>
<proteinExistence type="inferred from homology"/>
<evidence type="ECO:0000256" key="9">
    <source>
        <dbReference type="ARBA" id="ARBA00023004"/>
    </source>
</evidence>
<dbReference type="PANTHER" id="PTHR33693">
    <property type="entry name" value="TYPE-5 URACIL-DNA GLYCOSYLASE"/>
    <property type="match status" value="1"/>
</dbReference>
<dbReference type="STRING" id="336292.SAMN05660710_02702"/>
<dbReference type="PANTHER" id="PTHR33693:SF1">
    <property type="entry name" value="TYPE-4 URACIL-DNA GLYCOSYLASE"/>
    <property type="match status" value="1"/>
</dbReference>